<organism evidence="1 2">
    <name type="scientific">Bacillus thuringiensis</name>
    <dbReference type="NCBI Taxonomy" id="1428"/>
    <lineage>
        <taxon>Bacteria</taxon>
        <taxon>Bacillati</taxon>
        <taxon>Bacillota</taxon>
        <taxon>Bacilli</taxon>
        <taxon>Bacillales</taxon>
        <taxon>Bacillaceae</taxon>
        <taxon>Bacillus</taxon>
        <taxon>Bacillus cereus group</taxon>
    </lineage>
</organism>
<protein>
    <submittedName>
        <fullName evidence="1">Uncharacterized protein</fullName>
    </submittedName>
</protein>
<evidence type="ECO:0000313" key="1">
    <source>
        <dbReference type="EMBL" id="PFB10412.1"/>
    </source>
</evidence>
<name>A0A9X6XQ66_BACTU</name>
<dbReference type="Proteomes" id="UP000220397">
    <property type="component" value="Unassembled WGS sequence"/>
</dbReference>
<sequence>MKNFEKECMQARLDLAERQINTRLETLAKNEKLFGSNFQVKAEEVQLHLLLSTITGKPNKYIEF</sequence>
<reference evidence="1 2" key="1">
    <citation type="submission" date="2017-09" db="EMBL/GenBank/DDBJ databases">
        <title>Large-scale bioinformatics analysis of Bacillus genomes uncovers conserved roles of natural products in bacterial physiology.</title>
        <authorList>
            <consortium name="Agbiome Team Llc"/>
            <person name="Bleich R.M."/>
            <person name="Kirk G.J."/>
            <person name="Santa Maria K.C."/>
            <person name="Allen S.E."/>
            <person name="Farag S."/>
            <person name="Shank E.A."/>
            <person name="Bowers A."/>
        </authorList>
    </citation>
    <scope>NUCLEOTIDE SEQUENCE [LARGE SCALE GENOMIC DNA]</scope>
    <source>
        <strain evidence="1 2">AFS015413</strain>
    </source>
</reference>
<comment type="caution">
    <text evidence="1">The sequence shown here is derived from an EMBL/GenBank/DDBJ whole genome shotgun (WGS) entry which is preliminary data.</text>
</comment>
<proteinExistence type="predicted"/>
<dbReference type="EMBL" id="NTUS01000005">
    <property type="protein sequence ID" value="PFB10412.1"/>
    <property type="molecule type" value="Genomic_DNA"/>
</dbReference>
<evidence type="ECO:0000313" key="2">
    <source>
        <dbReference type="Proteomes" id="UP000220397"/>
    </source>
</evidence>
<gene>
    <name evidence="1" type="ORF">CN398_00600</name>
</gene>
<accession>A0A9X6XQ66</accession>
<dbReference type="AlphaFoldDB" id="A0A9X6XQ66"/>
<dbReference type="RefSeq" id="WP_097807823.1">
    <property type="nucleotide sequence ID" value="NZ_NTRM01000027.1"/>
</dbReference>